<keyword evidence="3" id="KW-1185">Reference proteome</keyword>
<feature type="region of interest" description="Disordered" evidence="1">
    <location>
        <begin position="586"/>
        <end position="616"/>
    </location>
</feature>
<evidence type="ECO:0000256" key="1">
    <source>
        <dbReference type="SAM" id="MobiDB-lite"/>
    </source>
</evidence>
<feature type="compositionally biased region" description="Acidic residues" evidence="1">
    <location>
        <begin position="114"/>
        <end position="152"/>
    </location>
</feature>
<feature type="region of interest" description="Disordered" evidence="1">
    <location>
        <begin position="413"/>
        <end position="471"/>
    </location>
</feature>
<feature type="region of interest" description="Disordered" evidence="1">
    <location>
        <begin position="287"/>
        <end position="307"/>
    </location>
</feature>
<feature type="compositionally biased region" description="Polar residues" evidence="1">
    <location>
        <begin position="18"/>
        <end position="40"/>
    </location>
</feature>
<feature type="region of interest" description="Disordered" evidence="1">
    <location>
        <begin position="922"/>
        <end position="994"/>
    </location>
</feature>
<dbReference type="STRING" id="1157962.A0A250X5C6"/>
<feature type="compositionally biased region" description="Basic and acidic residues" evidence="1">
    <location>
        <begin position="205"/>
        <end position="217"/>
    </location>
</feature>
<organism evidence="2 3">
    <name type="scientific">Chlamydomonas eustigma</name>
    <dbReference type="NCBI Taxonomy" id="1157962"/>
    <lineage>
        <taxon>Eukaryota</taxon>
        <taxon>Viridiplantae</taxon>
        <taxon>Chlorophyta</taxon>
        <taxon>core chlorophytes</taxon>
        <taxon>Chlorophyceae</taxon>
        <taxon>CS clade</taxon>
        <taxon>Chlamydomonadales</taxon>
        <taxon>Chlamydomonadaceae</taxon>
        <taxon>Chlamydomonas</taxon>
    </lineage>
</organism>
<protein>
    <submittedName>
        <fullName evidence="2">Uncharacterized protein</fullName>
    </submittedName>
</protein>
<reference evidence="2 3" key="1">
    <citation type="submission" date="2017-08" db="EMBL/GenBank/DDBJ databases">
        <title>Acidophilic green algal genome provides insights into adaptation to an acidic environment.</title>
        <authorList>
            <person name="Hirooka S."/>
            <person name="Hirose Y."/>
            <person name="Kanesaki Y."/>
            <person name="Higuchi S."/>
            <person name="Fujiwara T."/>
            <person name="Onuma R."/>
            <person name="Era A."/>
            <person name="Ohbayashi R."/>
            <person name="Uzuka A."/>
            <person name="Nozaki H."/>
            <person name="Yoshikawa H."/>
            <person name="Miyagishima S.Y."/>
        </authorList>
    </citation>
    <scope>NUCLEOTIDE SEQUENCE [LARGE SCALE GENOMIC DNA]</scope>
    <source>
        <strain evidence="2 3">NIES-2499</strain>
    </source>
</reference>
<name>A0A250X5C6_9CHLO</name>
<gene>
    <name evidence="2" type="ORF">CEUSTIGMA_g5710.t1</name>
</gene>
<accession>A0A250X5C6</accession>
<feature type="compositionally biased region" description="Basic and acidic residues" evidence="1">
    <location>
        <begin position="888"/>
        <end position="899"/>
    </location>
</feature>
<feature type="region of interest" description="Disordered" evidence="1">
    <location>
        <begin position="109"/>
        <end position="242"/>
    </location>
</feature>
<feature type="region of interest" description="Disordered" evidence="1">
    <location>
        <begin position="1233"/>
        <end position="1260"/>
    </location>
</feature>
<feature type="compositionally biased region" description="Low complexity" evidence="1">
    <location>
        <begin position="869"/>
        <end position="878"/>
    </location>
</feature>
<evidence type="ECO:0000313" key="2">
    <source>
        <dbReference type="EMBL" id="GAX78268.1"/>
    </source>
</evidence>
<feature type="region of interest" description="Disordered" evidence="1">
    <location>
        <begin position="1012"/>
        <end position="1072"/>
    </location>
</feature>
<feature type="compositionally biased region" description="Polar residues" evidence="1">
    <location>
        <begin position="455"/>
        <end position="471"/>
    </location>
</feature>
<feature type="compositionally biased region" description="Low complexity" evidence="1">
    <location>
        <begin position="171"/>
        <end position="185"/>
    </location>
</feature>
<evidence type="ECO:0000313" key="3">
    <source>
        <dbReference type="Proteomes" id="UP000232323"/>
    </source>
</evidence>
<comment type="caution">
    <text evidence="2">The sequence shown here is derived from an EMBL/GenBank/DDBJ whole genome shotgun (WGS) entry which is preliminary data.</text>
</comment>
<feature type="compositionally biased region" description="Polar residues" evidence="1">
    <location>
        <begin position="595"/>
        <end position="612"/>
    </location>
</feature>
<dbReference type="OrthoDB" id="10687446at2759"/>
<feature type="region of interest" description="Disordered" evidence="1">
    <location>
        <begin position="848"/>
        <end position="899"/>
    </location>
</feature>
<dbReference type="EMBL" id="BEGY01000031">
    <property type="protein sequence ID" value="GAX78268.1"/>
    <property type="molecule type" value="Genomic_DNA"/>
</dbReference>
<feature type="compositionally biased region" description="Polar residues" evidence="1">
    <location>
        <begin position="1063"/>
        <end position="1072"/>
    </location>
</feature>
<feature type="region of interest" description="Disordered" evidence="1">
    <location>
        <begin position="1"/>
        <end position="55"/>
    </location>
</feature>
<feature type="region of interest" description="Disordered" evidence="1">
    <location>
        <begin position="1595"/>
        <end position="1620"/>
    </location>
</feature>
<dbReference type="Proteomes" id="UP000232323">
    <property type="component" value="Unassembled WGS sequence"/>
</dbReference>
<feature type="compositionally biased region" description="Pro residues" evidence="1">
    <location>
        <begin position="936"/>
        <end position="953"/>
    </location>
</feature>
<feature type="compositionally biased region" description="Low complexity" evidence="1">
    <location>
        <begin position="1022"/>
        <end position="1053"/>
    </location>
</feature>
<sequence length="1620" mass="166329">MVAPPRRIVPTRIDPNATPLSESTSYLKQASQTPSLQRLSTAAPAVPSPSRLGSDRRIHVQIPERGTYAIFYSKDIPAPKQQVALVKQSCGGGDVFNRMIKRLESKYVNAGDVDSSEEEDSELQEDEEEEEEEGESDDEEEDDGVEQGEVELGEGRVKRGCNQATGDDVDMVGSESGGSSSSSGDESTDTDKAEEVELLTGSHGEGADTEREGKQRDLPPLGVGGTEEVNIPLQRRRRQRAERRELYEDDFIDDTEIERAKRDRKQVKTERTGLWVNRGEIKILEEEAPEAAAPQATAGRRSGGRSSKAAVVLPPAVAGTINQVPAAAAAGAVDQQALHHKNVVSRSVAPVISGLAATGQGAQTTIMPMVEGPIRVLGKIPLVAVVVSGGEKQDHAGVGTKRKLKAAAETVQGEASSVADMQGEASSVADMQSMKPRSKKAAKTAPAAPPHLANDTMTAASTHQPQHPPSTIYSLPSAATSMIPLVGPSCSAGCVEKEDGEDTVVLEPNTLDAAVPAAHTKRPSLAALAAKAGITAANSGARMSTQPTLKPTPFVVAAEAAVATASPIPSSRLLLARDSADPIDSTLPSYVRGSAASTSSPHGNKTSLQSKQAGRPRMGVETLVALLKTKYAQAMAVLTSHVAGSSASTVAEAGPGSTQLAAAGPSLSKRLSRSTFSKELKPTFLKLANTLVLSPQDIRRDALSDDALQQLELMLPESATVGAGVGAVWKLLEGLASESWGQIQKLKDELRREISGSCAAPAGSADTAGTLVSAVAMGVNNNGLVRPEGEKANQVEASKSKLVTIFNRLVKKHRAVHGADSLHGLTAEVASWDQAPSVEVLQQLLAEKPNKQAGSSSSGQNKQQTNMSAQAVAAANDASRPPASYDQQEDKTYAEKEEHTASGFNHNKLLVMSHYTAIVGGSRGSRGVLEPSPTRMAPPSPTSMAPLPPPPPRSISAGDTCLSSPISRQKRVHLDLSSDRDGDDDEGLPAVTNNEGSAAVVLQLVDNCDEGKATQVSSPVPAGVAAGTARGSRSSGEAAAGAGTTSSGGPTPSKAASNRKKQGSTAHATSVEGGNNISSVLAAEFPIEDDTEQVASCIQAALSFQTQATEEALRKALKSMSWDDADRSAPASSILKHWRQRAIYKTLCHAGPTGMLAAEVTQKAVELGYTTWLKEKKTRDLVSRCLKYSSSTPEGALLITHVGNHRYTVAALGLPNAPWPEAGSKAISRQANTIKEVSSSGEAAGPSSGGGADGEATAWHPSDSQWSHIVDSGKQLQVKKKTKAVKDMSSNKQLAMMPPSTAAGAIPHMPAPSTAAGAIPHMPAPSTTAGAISHMPAPSIAAGAIPHMPAPSIAAGAIPHMPAPSTAAGAIPHMPAPSTAAGAIPHMPAPSTAAGAIPHMPAPSTAPAVGAIPHMPAPSTAPGAIPHMPAPSTAPGAIPHMPAPSTAAGAIPHMPAPSTAAGAISHMPAPSTAAGAIPHMPAPSTAAGAIPHMPATSTAPGAIPHMPAPSTAAGAIPHMPAPSTAAGAIPHMPAPSTAAGAIPHMPAPSTAAGAIPYIPSVIPYHLPAAERHMAEDTEASLLSIVTSSINMGGSQGGLETAVSGGPDSLRIPVPDSDSRL</sequence>
<proteinExistence type="predicted"/>
<feature type="compositionally biased region" description="Polar residues" evidence="1">
    <location>
        <begin position="852"/>
        <end position="868"/>
    </location>
</feature>